<dbReference type="Pfam" id="PF05368">
    <property type="entry name" value="NmrA"/>
    <property type="match status" value="1"/>
</dbReference>
<proteinExistence type="predicted"/>
<dbReference type="PANTHER" id="PTHR47128">
    <property type="match status" value="1"/>
</dbReference>
<reference evidence="4 5" key="1">
    <citation type="journal article" date="2003" name="DNA Res.">
        <title>Complete genome structure of Gloeobacter violaceus PCC 7421, a cyanobacterium that lacks thylakoids.</title>
        <authorList>
            <person name="Nakamura Y."/>
            <person name="Kaneko T."/>
            <person name="Sato S."/>
            <person name="Mimuro M."/>
            <person name="Miyashita H."/>
            <person name="Tsuchiya T."/>
            <person name="Sasamoto S."/>
            <person name="Watanabe A."/>
            <person name="Kawashima K."/>
            <person name="Kishida Y."/>
            <person name="Kiyokawa C."/>
            <person name="Kohara M."/>
            <person name="Matsumoto M."/>
            <person name="Matsuno A."/>
            <person name="Nakazaki N."/>
            <person name="Shimpo S."/>
            <person name="Takeuchi C."/>
            <person name="Yamada M."/>
            <person name="Tabata S."/>
        </authorList>
    </citation>
    <scope>NUCLEOTIDE SEQUENCE [LARGE SCALE GENOMIC DNA]</scope>
    <source>
        <strain evidence="5">ATCC 29082 / PCC 7421</strain>
    </source>
</reference>
<evidence type="ECO:0000256" key="2">
    <source>
        <dbReference type="ARBA" id="ARBA00023276"/>
    </source>
</evidence>
<evidence type="ECO:0000259" key="3">
    <source>
        <dbReference type="Pfam" id="PF05368"/>
    </source>
</evidence>
<keyword evidence="1" id="KW-0602">Photosynthesis</keyword>
<accession>Q7NKL7</accession>
<evidence type="ECO:0000313" key="4">
    <source>
        <dbReference type="EMBL" id="BAC89401.1"/>
    </source>
</evidence>
<dbReference type="GO" id="GO:0015979">
    <property type="term" value="P:photosynthesis"/>
    <property type="evidence" value="ECO:0007669"/>
    <property type="project" value="UniProtKB-KW"/>
</dbReference>
<sequence length="292" mass="33073">MFLVTGATGDLGRRIVRSLRGRGQPVRAFVRLEARYADLEQMGAEIFIGDLRRRDLIERAVRGARYVISAHGTRPGQSIAEVEYQANIDLIEAAQTQGVERFVYISVLGADRHYDDAPVFKAKREVEKYLTRTPIPYTVLRPAGFASNLLTLARNFERTGFYFLIGRRENRTSLVSTDDLSEIAIQAASLPEARNRTFAIGGPESLRRDEIPKIFEKLFNRAGQILQLPIEAFDAARTLIGLVNPVISRDLGTLRVLLANEYTCDPHEVQQVFQIELESLHHFLRRNLLYST</sequence>
<dbReference type="KEGG" id="gvi:glr1460"/>
<dbReference type="GO" id="GO:0009523">
    <property type="term" value="C:photosystem II"/>
    <property type="evidence" value="ECO:0007669"/>
    <property type="project" value="UniProtKB-KW"/>
</dbReference>
<evidence type="ECO:0000256" key="1">
    <source>
        <dbReference type="ARBA" id="ARBA00022531"/>
    </source>
</evidence>
<organism evidence="4 5">
    <name type="scientific">Gloeobacter violaceus (strain ATCC 29082 / PCC 7421)</name>
    <dbReference type="NCBI Taxonomy" id="251221"/>
    <lineage>
        <taxon>Bacteria</taxon>
        <taxon>Bacillati</taxon>
        <taxon>Cyanobacteriota</taxon>
        <taxon>Cyanophyceae</taxon>
        <taxon>Gloeobacterales</taxon>
        <taxon>Gloeobacteraceae</taxon>
        <taxon>Gloeobacter</taxon>
    </lineage>
</organism>
<dbReference type="InterPro" id="IPR036291">
    <property type="entry name" value="NAD(P)-bd_dom_sf"/>
</dbReference>
<dbReference type="InterPro" id="IPR044256">
    <property type="entry name" value="HCF244-like"/>
</dbReference>
<reference evidence="4 5" key="2">
    <citation type="journal article" date="2003" name="DNA Res.">
        <title>Complete genome structure of Gloeobacter violaceus PCC 7421, a cyanobacterium that lacks thylakoids (supplement).</title>
        <authorList>
            <person name="Nakamura Y."/>
            <person name="Kaneko T."/>
            <person name="Sato S."/>
            <person name="Mimuro M."/>
            <person name="Miyashita H."/>
            <person name="Tsuchiya T."/>
            <person name="Sasamoto S."/>
            <person name="Watanabe A."/>
            <person name="Kawashima K."/>
            <person name="Kishida Y."/>
            <person name="Kiyokawa C."/>
            <person name="Kohara M."/>
            <person name="Matsumoto M."/>
            <person name="Matsuno A."/>
            <person name="Nakazaki N."/>
            <person name="Shimpo S."/>
            <person name="Takeuchi C."/>
            <person name="Yamada M."/>
            <person name="Tabata S."/>
        </authorList>
    </citation>
    <scope>NUCLEOTIDE SEQUENCE [LARGE SCALE GENOMIC DNA]</scope>
    <source>
        <strain evidence="5">ATCC 29082 / PCC 7421</strain>
    </source>
</reference>
<dbReference type="Gene3D" id="3.40.50.720">
    <property type="entry name" value="NAD(P)-binding Rossmann-like Domain"/>
    <property type="match status" value="1"/>
</dbReference>
<name>Q7NKL7_GLOVI</name>
<feature type="domain" description="NmrA-like" evidence="3">
    <location>
        <begin position="3"/>
        <end position="235"/>
    </location>
</feature>
<dbReference type="HOGENOM" id="CLU_007383_6_6_3"/>
<dbReference type="EnsemblBacteria" id="BAC89401">
    <property type="protein sequence ID" value="BAC89401"/>
    <property type="gene ID" value="BAC89401"/>
</dbReference>
<dbReference type="EMBL" id="BA000045">
    <property type="protein sequence ID" value="BAC89401.1"/>
    <property type="molecule type" value="Genomic_DNA"/>
</dbReference>
<dbReference type="SUPFAM" id="SSF51735">
    <property type="entry name" value="NAD(P)-binding Rossmann-fold domains"/>
    <property type="match status" value="1"/>
</dbReference>
<gene>
    <name evidence="4" type="ordered locus">glr1460</name>
</gene>
<dbReference type="AlphaFoldDB" id="Q7NKL7"/>
<dbReference type="RefSeq" id="WP_011141460.1">
    <property type="nucleotide sequence ID" value="NC_005125.1"/>
</dbReference>
<dbReference type="OrthoDB" id="504564at2"/>
<protein>
    <submittedName>
        <fullName evidence="4">Glr1460 protein</fullName>
    </submittedName>
</protein>
<dbReference type="Proteomes" id="UP000000557">
    <property type="component" value="Chromosome"/>
</dbReference>
<dbReference type="STRING" id="251221.gene:10758944"/>
<keyword evidence="2" id="KW-0604">Photosystem II</keyword>
<keyword evidence="5" id="KW-1185">Reference proteome</keyword>
<evidence type="ECO:0000313" key="5">
    <source>
        <dbReference type="Proteomes" id="UP000000557"/>
    </source>
</evidence>
<dbReference type="CDD" id="cd05243">
    <property type="entry name" value="SDR_a5"/>
    <property type="match status" value="1"/>
</dbReference>
<dbReference type="InParanoid" id="Q7NKL7"/>
<dbReference type="PhylomeDB" id="Q7NKL7"/>
<dbReference type="InterPro" id="IPR008030">
    <property type="entry name" value="NmrA-like"/>
</dbReference>
<dbReference type="PANTHER" id="PTHR47128:SF2">
    <property type="entry name" value="PROTEIN HIGH CHLOROPHYLL FLUORESCENCE PHENOTYPE 244, CHLOROPLASTIC"/>
    <property type="match status" value="1"/>
</dbReference>
<dbReference type="eggNOG" id="COG0702">
    <property type="taxonomic scope" value="Bacteria"/>
</dbReference>